<evidence type="ECO:0000256" key="3">
    <source>
        <dbReference type="ARBA" id="ARBA00039122"/>
    </source>
</evidence>
<dbReference type="InterPro" id="IPR016162">
    <property type="entry name" value="Ald_DH_N"/>
</dbReference>
<comment type="caution">
    <text evidence="9">The sequence shown here is derived from an EMBL/GenBank/DDBJ whole genome shotgun (WGS) entry which is preliminary data.</text>
</comment>
<proteinExistence type="inferred from homology"/>
<evidence type="ECO:0000259" key="8">
    <source>
        <dbReference type="Pfam" id="PF00171"/>
    </source>
</evidence>
<gene>
    <name evidence="9" type="ORF">R4F53_20235</name>
</gene>
<dbReference type="Pfam" id="PF00171">
    <property type="entry name" value="Aldedh"/>
    <property type="match status" value="1"/>
</dbReference>
<protein>
    <recommendedName>
        <fullName evidence="4">Putative succinate-semialdehyde dehydrogenase [NADP(+)] 2</fullName>
        <ecNumber evidence="3">1.2.1.79</ecNumber>
    </recommendedName>
</protein>
<comment type="catalytic activity">
    <reaction evidence="5">
        <text>succinate semialdehyde + NADP(+) + H2O = succinate + NADPH + 2 H(+)</text>
        <dbReference type="Rhea" id="RHEA:13213"/>
        <dbReference type="ChEBI" id="CHEBI:15377"/>
        <dbReference type="ChEBI" id="CHEBI:15378"/>
        <dbReference type="ChEBI" id="CHEBI:30031"/>
        <dbReference type="ChEBI" id="CHEBI:57706"/>
        <dbReference type="ChEBI" id="CHEBI:57783"/>
        <dbReference type="ChEBI" id="CHEBI:58349"/>
        <dbReference type="EC" id="1.2.1.79"/>
    </reaction>
</comment>
<accession>A0AAE4UB47</accession>
<feature type="domain" description="Aldehyde dehydrogenase" evidence="8">
    <location>
        <begin position="3"/>
        <end position="454"/>
    </location>
</feature>
<evidence type="ECO:0000256" key="2">
    <source>
        <dbReference type="ARBA" id="ARBA00023002"/>
    </source>
</evidence>
<sequence length="465" mass="49550">MSLNPTTEQPLAEVPDCTTDDVDIAVRQAEDAQRSWSRMAVRARARHLRSFADALREHREELAVLDSLDGGFPVSAMRLDVDAAVEYVEIMCDLALSLGGRTIPATAENLHYTLREPYGVVARIVPYNHPLFFAASKVAAPLIAGNSVVLKAPEQTPLSALRIAEIAREVLPVGILSVLSGQGPASGRALVRHPAVRRIAFIGSEGTGRSILRDAAETGVKDVTLELGGKNAMIVLPDADPERAAAGAVAGMNFTATMGQSCGSTSRLLVHEAIAEDVLRHVDALVGRIRIGDPLAEETQMGPLVSRQHYQRVLDAIDSAHRDGAEVRIGGGRPSHIGDTGYFVGPTVLTQVRPDSAVARTEIFGPVLSVLTFTDVDEAVQIANGVDYGLTAAVWTENLQMAHTLAARVQAGYVWVNCSARHFWGVPFGGVKSSGIGREDGVEELASFSQVKAVNVLLSSPEPAK</sequence>
<dbReference type="EC" id="1.2.1.79" evidence="3"/>
<evidence type="ECO:0000256" key="7">
    <source>
        <dbReference type="RuleBase" id="RU003345"/>
    </source>
</evidence>
<evidence type="ECO:0000256" key="5">
    <source>
        <dbReference type="ARBA" id="ARBA00048559"/>
    </source>
</evidence>
<dbReference type="AlphaFoldDB" id="A0AAE4UB47"/>
<organism evidence="9 10">
    <name type="scientific">Mycobacterium intracellulare</name>
    <dbReference type="NCBI Taxonomy" id="1767"/>
    <lineage>
        <taxon>Bacteria</taxon>
        <taxon>Bacillati</taxon>
        <taxon>Actinomycetota</taxon>
        <taxon>Actinomycetes</taxon>
        <taxon>Mycobacteriales</taxon>
        <taxon>Mycobacteriaceae</taxon>
        <taxon>Mycobacterium</taxon>
        <taxon>Mycobacterium avium complex (MAC)</taxon>
    </lineage>
</organism>
<evidence type="ECO:0000313" key="9">
    <source>
        <dbReference type="EMBL" id="MDV7014621.1"/>
    </source>
</evidence>
<dbReference type="PROSITE" id="PS00687">
    <property type="entry name" value="ALDEHYDE_DEHYDR_GLU"/>
    <property type="match status" value="1"/>
</dbReference>
<comment type="similarity">
    <text evidence="1 7">Belongs to the aldehyde dehydrogenase family.</text>
</comment>
<dbReference type="EMBL" id="JAWLLD010000025">
    <property type="protein sequence ID" value="MDV7014621.1"/>
    <property type="molecule type" value="Genomic_DNA"/>
</dbReference>
<evidence type="ECO:0000256" key="1">
    <source>
        <dbReference type="ARBA" id="ARBA00009986"/>
    </source>
</evidence>
<dbReference type="InterPro" id="IPR029510">
    <property type="entry name" value="Ald_DH_CS_GLU"/>
</dbReference>
<evidence type="ECO:0000313" key="10">
    <source>
        <dbReference type="Proteomes" id="UP001187143"/>
    </source>
</evidence>
<dbReference type="Gene3D" id="3.40.309.10">
    <property type="entry name" value="Aldehyde Dehydrogenase, Chain A, domain 2"/>
    <property type="match status" value="1"/>
</dbReference>
<dbReference type="InterPro" id="IPR016161">
    <property type="entry name" value="Ald_DH/histidinol_DH"/>
</dbReference>
<evidence type="ECO:0000256" key="4">
    <source>
        <dbReference type="ARBA" id="ARBA00039663"/>
    </source>
</evidence>
<name>A0AAE4UB47_MYCIT</name>
<reference evidence="9" key="1">
    <citation type="submission" date="2023-10" db="EMBL/GenBank/DDBJ databases">
        <title>Characterization and genome sequence of Mycobacterium intracellulare ABSURDO, a novel pathogenic isolate with three colony morphotypes that vary in growth and acid-fastness.</title>
        <authorList>
            <person name="Jude B.A."/>
            <person name="Robinson R.T."/>
        </authorList>
    </citation>
    <scope>NUCLEOTIDE SEQUENCE</scope>
    <source>
        <strain evidence="9">ABSURDO Component B</strain>
    </source>
</reference>
<dbReference type="Proteomes" id="UP001187143">
    <property type="component" value="Unassembled WGS sequence"/>
</dbReference>
<dbReference type="InterPro" id="IPR016163">
    <property type="entry name" value="Ald_DH_C"/>
</dbReference>
<dbReference type="RefSeq" id="WP_317728446.1">
    <property type="nucleotide sequence ID" value="NZ_JAWLLC010000024.1"/>
</dbReference>
<feature type="active site" evidence="6">
    <location>
        <position position="226"/>
    </location>
</feature>
<keyword evidence="2 7" id="KW-0560">Oxidoreductase</keyword>
<dbReference type="FunFam" id="3.40.309.10:FF:000012">
    <property type="entry name" value="Betaine aldehyde dehydrogenase"/>
    <property type="match status" value="1"/>
</dbReference>
<dbReference type="FunFam" id="3.40.605.10:FF:000007">
    <property type="entry name" value="NAD/NADP-dependent betaine aldehyde dehydrogenase"/>
    <property type="match status" value="1"/>
</dbReference>
<dbReference type="PANTHER" id="PTHR11699">
    <property type="entry name" value="ALDEHYDE DEHYDROGENASE-RELATED"/>
    <property type="match status" value="1"/>
</dbReference>
<evidence type="ECO:0000256" key="6">
    <source>
        <dbReference type="PROSITE-ProRule" id="PRU10007"/>
    </source>
</evidence>
<dbReference type="GO" id="GO:0036243">
    <property type="term" value="F:succinate-semialdehyde dehydrogenase (NADP+) activity"/>
    <property type="evidence" value="ECO:0007669"/>
    <property type="project" value="UniProtKB-EC"/>
</dbReference>
<dbReference type="Gene3D" id="3.40.605.10">
    <property type="entry name" value="Aldehyde Dehydrogenase, Chain A, domain 1"/>
    <property type="match status" value="1"/>
</dbReference>
<dbReference type="SUPFAM" id="SSF53720">
    <property type="entry name" value="ALDH-like"/>
    <property type="match status" value="1"/>
</dbReference>
<dbReference type="InterPro" id="IPR015590">
    <property type="entry name" value="Aldehyde_DH_dom"/>
</dbReference>